<comment type="similarity">
    <text evidence="2">Belongs to the universal stress protein A family.</text>
</comment>
<dbReference type="Proteomes" id="UP000218102">
    <property type="component" value="Unassembled WGS sequence"/>
</dbReference>
<name>A0A0B5KC13_PSEDL</name>
<proteinExistence type="inferred from homology"/>
<dbReference type="RefSeq" id="WP_023662716.1">
    <property type="nucleotide sequence ID" value="NZ_CP010359.1"/>
</dbReference>
<dbReference type="InterPro" id="IPR006016">
    <property type="entry name" value="UspA"/>
</dbReference>
<evidence type="ECO:0000313" key="7">
    <source>
        <dbReference type="Proteomes" id="UP000218102"/>
    </source>
</evidence>
<evidence type="ECO:0000256" key="2">
    <source>
        <dbReference type="ARBA" id="ARBA00008791"/>
    </source>
</evidence>
<dbReference type="PANTHER" id="PTHR47892">
    <property type="entry name" value="UNIVERSAL STRESS PROTEIN E"/>
    <property type="match status" value="1"/>
</dbReference>
<comment type="subcellular location">
    <subcellularLocation>
        <location evidence="1">Cytoplasm</location>
    </subcellularLocation>
</comment>
<dbReference type="PANTHER" id="PTHR47892:SF1">
    <property type="entry name" value="UNIVERSAL STRESS PROTEIN E"/>
    <property type="match status" value="1"/>
</dbReference>
<accession>A0A0B5KC13</accession>
<evidence type="ECO:0000313" key="6">
    <source>
        <dbReference type="EMBL" id="PBJ94921.1"/>
    </source>
</evidence>
<dbReference type="Gene3D" id="3.40.50.12370">
    <property type="match status" value="1"/>
</dbReference>
<comment type="function">
    <text evidence="4">Required for resistance to DNA-damaging agents.</text>
</comment>
<dbReference type="Pfam" id="PF00582">
    <property type="entry name" value="Usp"/>
    <property type="match status" value="2"/>
</dbReference>
<evidence type="ECO:0000256" key="4">
    <source>
        <dbReference type="ARBA" id="ARBA00037131"/>
    </source>
</evidence>
<protein>
    <submittedName>
        <fullName evidence="6">Universal stress protein</fullName>
    </submittedName>
</protein>
<dbReference type="GO" id="GO:0005737">
    <property type="term" value="C:cytoplasm"/>
    <property type="evidence" value="ECO:0007669"/>
    <property type="project" value="UniProtKB-SubCell"/>
</dbReference>
<dbReference type="SUPFAM" id="SSF52402">
    <property type="entry name" value="Adenine nucleotide alpha hydrolases-like"/>
    <property type="match status" value="2"/>
</dbReference>
<dbReference type="AlphaFoldDB" id="A0A0B5KC13"/>
<dbReference type="KEGG" id="ppj:RK21_02462"/>
<feature type="domain" description="UspA" evidence="5">
    <location>
        <begin position="151"/>
        <end position="291"/>
    </location>
</feature>
<evidence type="ECO:0000256" key="3">
    <source>
        <dbReference type="ARBA" id="ARBA00022490"/>
    </source>
</evidence>
<gene>
    <name evidence="6" type="ORF">CMV24_13290</name>
</gene>
<sequence length="296" mass="31496">MSPYRRILLVMTKVQAHAAMHRAMALARASGALLHVLGIHATTEPGLPEPGQQASQPSAAFAHFSAGLKALLDEQAPAGLHTTFEALESSMARDLVPACIARFAPDLVIKGLPASPVPGLNDKSSVDHVLLHTSKVPLLLVPAEARAMPANILVAVDVAKADLAQQALNHALVEAGRQLASPCNGQVHLLSVYDLPLAMLANPDLAAPWAEQVRESLQLPFDELADIHGIPYAQRHFIEGAPLRVIQSLVPTLKIDVVVVGVVQPRRWAKLIGDTTERLVNHAPCSVLAVRPPSAD</sequence>
<reference evidence="6 7" key="1">
    <citation type="submission" date="2017-09" db="EMBL/GenBank/DDBJ databases">
        <authorList>
            <person name="Ehlers B."/>
            <person name="Leendertz F.H."/>
        </authorList>
    </citation>
    <scope>NUCLEOTIDE SEQUENCE [LARGE SCALE GENOMIC DNA]</scope>
    <source>
        <strain evidence="6 7">DJ-1</strain>
    </source>
</reference>
<comment type="caution">
    <text evidence="6">The sequence shown here is derived from an EMBL/GenBank/DDBJ whole genome shotgun (WGS) entry which is preliminary data.</text>
</comment>
<dbReference type="EMBL" id="NTME01000011">
    <property type="protein sequence ID" value="PBJ94921.1"/>
    <property type="molecule type" value="Genomic_DNA"/>
</dbReference>
<feature type="domain" description="UspA" evidence="5">
    <location>
        <begin position="4"/>
        <end position="142"/>
    </location>
</feature>
<evidence type="ECO:0000259" key="5">
    <source>
        <dbReference type="Pfam" id="PF00582"/>
    </source>
</evidence>
<organism evidence="6 7">
    <name type="scientific">Pseudomonas plecoglossicida</name>
    <dbReference type="NCBI Taxonomy" id="70775"/>
    <lineage>
        <taxon>Bacteria</taxon>
        <taxon>Pseudomonadati</taxon>
        <taxon>Pseudomonadota</taxon>
        <taxon>Gammaproteobacteria</taxon>
        <taxon>Pseudomonadales</taxon>
        <taxon>Pseudomonadaceae</taxon>
        <taxon>Pseudomonas</taxon>
    </lineage>
</organism>
<keyword evidence="3" id="KW-0963">Cytoplasm</keyword>
<evidence type="ECO:0000256" key="1">
    <source>
        <dbReference type="ARBA" id="ARBA00004496"/>
    </source>
</evidence>